<dbReference type="EMBL" id="JH159156">
    <property type="protein sequence ID" value="EGZ14313.1"/>
    <property type="molecule type" value="Genomic_DNA"/>
</dbReference>
<dbReference type="Proteomes" id="UP000002640">
    <property type="component" value="Unassembled WGS sequence"/>
</dbReference>
<evidence type="ECO:0000259" key="2">
    <source>
        <dbReference type="PROSITE" id="PS50157"/>
    </source>
</evidence>
<protein>
    <recommendedName>
        <fullName evidence="2">C2H2-type domain-containing protein</fullName>
    </recommendedName>
</protein>
<name>G4ZRK5_PHYSP</name>
<dbReference type="AlphaFoldDB" id="G4ZRK5"/>
<dbReference type="PROSITE" id="PS50157">
    <property type="entry name" value="ZINC_FINGER_C2H2_2"/>
    <property type="match status" value="1"/>
</dbReference>
<dbReference type="RefSeq" id="XP_009531742.1">
    <property type="nucleotide sequence ID" value="XM_009533447.1"/>
</dbReference>
<reference evidence="3 4" key="1">
    <citation type="journal article" date="2006" name="Science">
        <title>Phytophthora genome sequences uncover evolutionary origins and mechanisms of pathogenesis.</title>
        <authorList>
            <person name="Tyler B.M."/>
            <person name="Tripathy S."/>
            <person name="Zhang X."/>
            <person name="Dehal P."/>
            <person name="Jiang R.H."/>
            <person name="Aerts A."/>
            <person name="Arredondo F.D."/>
            <person name="Baxter L."/>
            <person name="Bensasson D."/>
            <person name="Beynon J.L."/>
            <person name="Chapman J."/>
            <person name="Damasceno C.M."/>
            <person name="Dorrance A.E."/>
            <person name="Dou D."/>
            <person name="Dickerman A.W."/>
            <person name="Dubchak I.L."/>
            <person name="Garbelotto M."/>
            <person name="Gijzen M."/>
            <person name="Gordon S.G."/>
            <person name="Govers F."/>
            <person name="Grunwald N.J."/>
            <person name="Huang W."/>
            <person name="Ivors K.L."/>
            <person name="Jones R.W."/>
            <person name="Kamoun S."/>
            <person name="Krampis K."/>
            <person name="Lamour K.H."/>
            <person name="Lee M.K."/>
            <person name="McDonald W.H."/>
            <person name="Medina M."/>
            <person name="Meijer H.J."/>
            <person name="Nordberg E.K."/>
            <person name="Maclean D.J."/>
            <person name="Ospina-Giraldo M.D."/>
            <person name="Morris P.F."/>
            <person name="Phuntumart V."/>
            <person name="Putnam N.H."/>
            <person name="Rash S."/>
            <person name="Rose J.K."/>
            <person name="Sakihama Y."/>
            <person name="Salamov A.A."/>
            <person name="Savidor A."/>
            <person name="Scheuring C.F."/>
            <person name="Smith B.M."/>
            <person name="Sobral B.W."/>
            <person name="Terry A."/>
            <person name="Torto-Alalibo T.A."/>
            <person name="Win J."/>
            <person name="Xu Z."/>
            <person name="Zhang H."/>
            <person name="Grigoriev I.V."/>
            <person name="Rokhsar D.S."/>
            <person name="Boore J.L."/>
        </authorList>
    </citation>
    <scope>NUCLEOTIDE SEQUENCE [LARGE SCALE GENOMIC DNA]</scope>
    <source>
        <strain evidence="3 4">P6497</strain>
    </source>
</reference>
<evidence type="ECO:0000256" key="1">
    <source>
        <dbReference type="PROSITE-ProRule" id="PRU00042"/>
    </source>
</evidence>
<sequence>MERADRLKYPKSGYKLKAITGFRVYNYKRNYTLGDSAAVIPKEFRDSIHIINFPKTNNKCVFHCIAYHGLGIAKQNPRTIQVHVKAAFKKYCEFKNIEYSLSLFRSFKPIDIFHFDELEECFKLAINVYSKDVSSGEVKCERESEKAYNVLNILSHSNRALYINNMDKFMSKYLCSKCEMIFATSTKLNDHQKNQCDKTNIMSFAKQPTIYQPGKNCAFQMMQKYKVHDATPYNDHFIVYDFESILKPTNIQSGENTVFMNEHIPVSVSILNTLTNSYFCIVEETLPPE</sequence>
<evidence type="ECO:0000313" key="4">
    <source>
        <dbReference type="Proteomes" id="UP000002640"/>
    </source>
</evidence>
<accession>G4ZRK5</accession>
<keyword evidence="1" id="KW-0863">Zinc-finger</keyword>
<organism evidence="3 4">
    <name type="scientific">Phytophthora sojae (strain P6497)</name>
    <name type="common">Soybean stem and root rot agent</name>
    <name type="synonym">Phytophthora megasperma f. sp. glycines</name>
    <dbReference type="NCBI Taxonomy" id="1094619"/>
    <lineage>
        <taxon>Eukaryota</taxon>
        <taxon>Sar</taxon>
        <taxon>Stramenopiles</taxon>
        <taxon>Oomycota</taxon>
        <taxon>Peronosporomycetes</taxon>
        <taxon>Peronosporales</taxon>
        <taxon>Peronosporaceae</taxon>
        <taxon>Phytophthora</taxon>
    </lineage>
</organism>
<keyword evidence="4" id="KW-1185">Reference proteome</keyword>
<evidence type="ECO:0000313" key="3">
    <source>
        <dbReference type="EMBL" id="EGZ14313.1"/>
    </source>
</evidence>
<feature type="domain" description="C2H2-type" evidence="2">
    <location>
        <begin position="173"/>
        <end position="200"/>
    </location>
</feature>
<dbReference type="InterPro" id="IPR013087">
    <property type="entry name" value="Znf_C2H2_type"/>
</dbReference>
<gene>
    <name evidence="3" type="ORF">PHYSODRAFT_513634</name>
</gene>
<keyword evidence="1" id="KW-0862">Zinc</keyword>
<keyword evidence="1" id="KW-0479">Metal-binding</keyword>
<dbReference type="GO" id="GO:0008270">
    <property type="term" value="F:zinc ion binding"/>
    <property type="evidence" value="ECO:0007669"/>
    <property type="project" value="UniProtKB-KW"/>
</dbReference>
<dbReference type="GeneID" id="20659488"/>
<dbReference type="KEGG" id="psoj:PHYSODRAFT_513634"/>
<proteinExistence type="predicted"/>
<dbReference type="InParanoid" id="G4ZRK5"/>